<organism evidence="2 3">
    <name type="scientific">Calidithermus terrae</name>
    <dbReference type="NCBI Taxonomy" id="1408545"/>
    <lineage>
        <taxon>Bacteria</taxon>
        <taxon>Thermotogati</taxon>
        <taxon>Deinococcota</taxon>
        <taxon>Deinococci</taxon>
        <taxon>Thermales</taxon>
        <taxon>Thermaceae</taxon>
        <taxon>Calidithermus</taxon>
    </lineage>
</organism>
<dbReference type="Proteomes" id="UP000265715">
    <property type="component" value="Unassembled WGS sequence"/>
</dbReference>
<feature type="region of interest" description="Disordered" evidence="1">
    <location>
        <begin position="1"/>
        <end position="33"/>
    </location>
</feature>
<gene>
    <name evidence="2" type="ORF">Mterra_01539</name>
</gene>
<reference evidence="2 3" key="1">
    <citation type="submission" date="2018-08" db="EMBL/GenBank/DDBJ databases">
        <title>Meiothermus terrae DSM 26712 genome sequencing project.</title>
        <authorList>
            <person name="Da Costa M.S."/>
            <person name="Albuquerque L."/>
            <person name="Raposo P."/>
            <person name="Froufe H.J.C."/>
            <person name="Barroso C.S."/>
            <person name="Egas C."/>
        </authorList>
    </citation>
    <scope>NUCLEOTIDE SEQUENCE [LARGE SCALE GENOMIC DNA]</scope>
    <source>
        <strain evidence="2 3">DSM 26712</strain>
    </source>
</reference>
<proteinExistence type="predicted"/>
<evidence type="ECO:0000256" key="1">
    <source>
        <dbReference type="SAM" id="MobiDB-lite"/>
    </source>
</evidence>
<protein>
    <submittedName>
        <fullName evidence="2">Uncharacterized protein</fullName>
    </submittedName>
</protein>
<evidence type="ECO:0000313" key="2">
    <source>
        <dbReference type="EMBL" id="RIH86084.1"/>
    </source>
</evidence>
<accession>A0A399EN02</accession>
<feature type="compositionally biased region" description="Basic and acidic residues" evidence="1">
    <location>
        <begin position="1"/>
        <end position="18"/>
    </location>
</feature>
<dbReference type="AlphaFoldDB" id="A0A399EN02"/>
<keyword evidence="3" id="KW-1185">Reference proteome</keyword>
<evidence type="ECO:0000313" key="3">
    <source>
        <dbReference type="Proteomes" id="UP000265715"/>
    </source>
</evidence>
<sequence>MLEADPRDPAATETDVVKEPLPSDESPGTDGSPWLEEALARHVRTGCDEFGSFYAWLEGHYGGETLLLWAPRSRGEAVIRALRDLGCGYKGRIVLGLDASPGHGTPFLRALEWVRPRRAIVLTEGEGVGVSFTPQAAGAPEAEALEAVAPTGLAYRETPVLRAWEGGLEAGLPRIPGPAIGVYGWERGIPTYGAGLVGLEKTLQALLRAWRLNVEEA</sequence>
<comment type="caution">
    <text evidence="2">The sequence shown here is derived from an EMBL/GenBank/DDBJ whole genome shotgun (WGS) entry which is preliminary data.</text>
</comment>
<dbReference type="EMBL" id="QXDL01000050">
    <property type="protein sequence ID" value="RIH86084.1"/>
    <property type="molecule type" value="Genomic_DNA"/>
</dbReference>
<dbReference type="RefSeq" id="WP_170159594.1">
    <property type="nucleotide sequence ID" value="NZ_QXDL01000050.1"/>
</dbReference>
<name>A0A399EN02_9DEIN</name>